<proteinExistence type="predicted"/>
<name>A0ACC0E8Q2_9BASI</name>
<dbReference type="Proteomes" id="UP001060170">
    <property type="component" value="Chromosome 10"/>
</dbReference>
<reference evidence="1 2" key="3">
    <citation type="journal article" date="2022" name="Microbiol. Spectr.">
        <title>Folding features and dynamics of 3D genome architecture in plant fungal pathogens.</title>
        <authorList>
            <person name="Xia C."/>
        </authorList>
    </citation>
    <scope>NUCLEOTIDE SEQUENCE [LARGE SCALE GENOMIC DNA]</scope>
    <source>
        <strain evidence="1 2">93-210</strain>
    </source>
</reference>
<protein>
    <submittedName>
        <fullName evidence="1">Uncharacterized protein</fullName>
    </submittedName>
</protein>
<evidence type="ECO:0000313" key="2">
    <source>
        <dbReference type="Proteomes" id="UP001060170"/>
    </source>
</evidence>
<comment type="caution">
    <text evidence="1">The sequence shown here is derived from an EMBL/GenBank/DDBJ whole genome shotgun (WGS) entry which is preliminary data.</text>
</comment>
<evidence type="ECO:0000313" key="1">
    <source>
        <dbReference type="EMBL" id="KAI7945113.1"/>
    </source>
</evidence>
<reference evidence="2" key="1">
    <citation type="journal article" date="2018" name="BMC Genomics">
        <title>Genomic insights into host adaptation between the wheat stripe rust pathogen (Puccinia striiformis f. sp. tritici) and the barley stripe rust pathogen (Puccinia striiformis f. sp. hordei).</title>
        <authorList>
            <person name="Xia C."/>
            <person name="Wang M."/>
            <person name="Yin C."/>
            <person name="Cornejo O.E."/>
            <person name="Hulbert S.H."/>
            <person name="Chen X."/>
        </authorList>
    </citation>
    <scope>NUCLEOTIDE SEQUENCE [LARGE SCALE GENOMIC DNA]</scope>
    <source>
        <strain evidence="2">93-210</strain>
    </source>
</reference>
<accession>A0ACC0E8Q2</accession>
<organism evidence="1 2">
    <name type="scientific">Puccinia striiformis f. sp. tritici</name>
    <dbReference type="NCBI Taxonomy" id="168172"/>
    <lineage>
        <taxon>Eukaryota</taxon>
        <taxon>Fungi</taxon>
        <taxon>Dikarya</taxon>
        <taxon>Basidiomycota</taxon>
        <taxon>Pucciniomycotina</taxon>
        <taxon>Pucciniomycetes</taxon>
        <taxon>Pucciniales</taxon>
        <taxon>Pucciniaceae</taxon>
        <taxon>Puccinia</taxon>
    </lineage>
</organism>
<dbReference type="EMBL" id="CM045874">
    <property type="protein sequence ID" value="KAI7945113.1"/>
    <property type="molecule type" value="Genomic_DNA"/>
</dbReference>
<gene>
    <name evidence="1" type="ORF">MJO28_010808</name>
</gene>
<keyword evidence="2" id="KW-1185">Reference proteome</keyword>
<sequence length="114" mass="13073">MDYNYSSPPPPSGIRVDRSVPTAESPSTRITNQRRADSINRGGSQRREAPADKVCGFCQASFTRNERLRYHIESVHLQLEPEYGCDVPGCQRAFRQRSDLLRHQRTVHRTLFGK</sequence>
<reference evidence="2" key="2">
    <citation type="journal article" date="2018" name="Mol. Plant Microbe Interact.">
        <title>Genome sequence resources for the wheat stripe rust pathogen (Puccinia striiformis f. sp. tritici) and the barley stripe rust pathogen (Puccinia striiformis f. sp. hordei).</title>
        <authorList>
            <person name="Xia C."/>
            <person name="Wang M."/>
            <person name="Yin C."/>
            <person name="Cornejo O.E."/>
            <person name="Hulbert S.H."/>
            <person name="Chen X."/>
        </authorList>
    </citation>
    <scope>NUCLEOTIDE SEQUENCE [LARGE SCALE GENOMIC DNA]</scope>
    <source>
        <strain evidence="2">93-210</strain>
    </source>
</reference>